<accession>A0ABS8S8S3</accession>
<dbReference type="CDD" id="cd23509">
    <property type="entry name" value="Gnk2-like"/>
    <property type="match status" value="1"/>
</dbReference>
<evidence type="ECO:0000256" key="1">
    <source>
        <dbReference type="ARBA" id="ARBA00004167"/>
    </source>
</evidence>
<dbReference type="Proteomes" id="UP000823775">
    <property type="component" value="Unassembled WGS sequence"/>
</dbReference>
<evidence type="ECO:0000256" key="12">
    <source>
        <dbReference type="ARBA" id="ARBA00023170"/>
    </source>
</evidence>
<evidence type="ECO:0000256" key="14">
    <source>
        <dbReference type="SAM" id="Phobius"/>
    </source>
</evidence>
<evidence type="ECO:0000256" key="5">
    <source>
        <dbReference type="ARBA" id="ARBA00022729"/>
    </source>
</evidence>
<dbReference type="Gene3D" id="3.30.430.20">
    <property type="entry name" value="Gnk2 domain, C-X8-C-X2-C motif"/>
    <property type="match status" value="1"/>
</dbReference>
<dbReference type="PANTHER" id="PTHR27002:SF1019">
    <property type="entry name" value="CYSTEINE-RICH RECEPTOR-LIKE PROTEIN KINASE 10"/>
    <property type="match status" value="1"/>
</dbReference>
<keyword evidence="4 14" id="KW-0812">Transmembrane</keyword>
<comment type="subcellular location">
    <subcellularLocation>
        <location evidence="1">Membrane</location>
        <topology evidence="1">Single-pass membrane protein</topology>
    </subcellularLocation>
</comment>
<dbReference type="Gene3D" id="3.30.200.20">
    <property type="entry name" value="Phosphorylase Kinase, domain 1"/>
    <property type="match status" value="1"/>
</dbReference>
<dbReference type="PROSITE" id="PS51473">
    <property type="entry name" value="GNK2"/>
    <property type="match status" value="1"/>
</dbReference>
<evidence type="ECO:0000256" key="2">
    <source>
        <dbReference type="ARBA" id="ARBA00022527"/>
    </source>
</evidence>
<keyword evidence="3" id="KW-0808">Transferase</keyword>
<keyword evidence="6" id="KW-0677">Repeat</keyword>
<keyword evidence="2" id="KW-0723">Serine/threonine-protein kinase</keyword>
<evidence type="ECO:0000313" key="17">
    <source>
        <dbReference type="EMBL" id="MCD7455219.1"/>
    </source>
</evidence>
<dbReference type="InterPro" id="IPR038408">
    <property type="entry name" value="GNK2_sf"/>
</dbReference>
<dbReference type="Pfam" id="PF01657">
    <property type="entry name" value="Stress-antifung"/>
    <property type="match status" value="1"/>
</dbReference>
<reference evidence="17 18" key="1">
    <citation type="journal article" date="2021" name="BMC Genomics">
        <title>Datura genome reveals duplications of psychoactive alkaloid biosynthetic genes and high mutation rate following tissue culture.</title>
        <authorList>
            <person name="Rajewski A."/>
            <person name="Carter-House D."/>
            <person name="Stajich J."/>
            <person name="Litt A."/>
        </authorList>
    </citation>
    <scope>NUCLEOTIDE SEQUENCE [LARGE SCALE GENOMIC DNA]</scope>
    <source>
        <strain evidence="17">AR-01</strain>
    </source>
</reference>
<organism evidence="17 18">
    <name type="scientific">Datura stramonium</name>
    <name type="common">Jimsonweed</name>
    <name type="synonym">Common thornapple</name>
    <dbReference type="NCBI Taxonomy" id="4076"/>
    <lineage>
        <taxon>Eukaryota</taxon>
        <taxon>Viridiplantae</taxon>
        <taxon>Streptophyta</taxon>
        <taxon>Embryophyta</taxon>
        <taxon>Tracheophyta</taxon>
        <taxon>Spermatophyta</taxon>
        <taxon>Magnoliopsida</taxon>
        <taxon>eudicotyledons</taxon>
        <taxon>Gunneridae</taxon>
        <taxon>Pentapetalae</taxon>
        <taxon>asterids</taxon>
        <taxon>lamiids</taxon>
        <taxon>Solanales</taxon>
        <taxon>Solanaceae</taxon>
        <taxon>Solanoideae</taxon>
        <taxon>Datureae</taxon>
        <taxon>Datura</taxon>
    </lineage>
</organism>
<feature type="binding site" evidence="13">
    <location>
        <position position="297"/>
    </location>
    <ligand>
        <name>ATP</name>
        <dbReference type="ChEBI" id="CHEBI:30616"/>
    </ligand>
</feature>
<name>A0ABS8S8S3_DATST</name>
<evidence type="ECO:0000256" key="11">
    <source>
        <dbReference type="ARBA" id="ARBA00023136"/>
    </source>
</evidence>
<comment type="caution">
    <text evidence="17">The sequence shown here is derived from an EMBL/GenBank/DDBJ whole genome shotgun (WGS) entry which is preliminary data.</text>
</comment>
<evidence type="ECO:0000256" key="8">
    <source>
        <dbReference type="ARBA" id="ARBA00022777"/>
    </source>
</evidence>
<dbReference type="InterPro" id="IPR001245">
    <property type="entry name" value="Ser-Thr/Tyr_kinase_cat_dom"/>
</dbReference>
<dbReference type="EMBL" id="JACEIK010000333">
    <property type="protein sequence ID" value="MCD7455219.1"/>
    <property type="molecule type" value="Genomic_DNA"/>
</dbReference>
<evidence type="ECO:0000256" key="13">
    <source>
        <dbReference type="PROSITE-ProRule" id="PRU10141"/>
    </source>
</evidence>
<gene>
    <name evidence="17" type="ORF">HAX54_027431</name>
</gene>
<evidence type="ECO:0000256" key="10">
    <source>
        <dbReference type="ARBA" id="ARBA00022989"/>
    </source>
</evidence>
<dbReference type="InterPro" id="IPR017441">
    <property type="entry name" value="Protein_kinase_ATP_BS"/>
</dbReference>
<evidence type="ECO:0000256" key="6">
    <source>
        <dbReference type="ARBA" id="ARBA00022737"/>
    </source>
</evidence>
<dbReference type="PROSITE" id="PS50011">
    <property type="entry name" value="PROTEIN_KINASE_DOM"/>
    <property type="match status" value="1"/>
</dbReference>
<evidence type="ECO:0000259" key="16">
    <source>
        <dbReference type="PROSITE" id="PS51473"/>
    </source>
</evidence>
<proteinExistence type="predicted"/>
<dbReference type="PANTHER" id="PTHR27002">
    <property type="entry name" value="RECEPTOR-LIKE SERINE/THREONINE-PROTEIN KINASE SD1-8"/>
    <property type="match status" value="1"/>
</dbReference>
<feature type="transmembrane region" description="Helical" evidence="14">
    <location>
        <begin position="206"/>
        <end position="228"/>
    </location>
</feature>
<evidence type="ECO:0000259" key="15">
    <source>
        <dbReference type="PROSITE" id="PS50011"/>
    </source>
</evidence>
<dbReference type="Gene3D" id="1.10.510.10">
    <property type="entry name" value="Transferase(Phosphotransferase) domain 1"/>
    <property type="match status" value="1"/>
</dbReference>
<keyword evidence="11 14" id="KW-0472">Membrane</keyword>
<keyword evidence="8" id="KW-0418">Kinase</keyword>
<keyword evidence="5" id="KW-0732">Signal</keyword>
<feature type="domain" description="Gnk2-homologous" evidence="16">
    <location>
        <begin position="71"/>
        <end position="178"/>
    </location>
</feature>
<evidence type="ECO:0000256" key="9">
    <source>
        <dbReference type="ARBA" id="ARBA00022840"/>
    </source>
</evidence>
<dbReference type="SUPFAM" id="SSF56112">
    <property type="entry name" value="Protein kinase-like (PK-like)"/>
    <property type="match status" value="1"/>
</dbReference>
<keyword evidence="12" id="KW-0675">Receptor</keyword>
<sequence length="540" mass="59488">MGLCQILSSSLTHQTAPIEPAFKSYYPHLPLMPPDQTVSTIPQLTTWFTARFYVAGTSLPAIVSNAWQQQNLARIILYNTQNISDPNNFRPLLGSILDEVATEAANGGADKKYATKNANYSAFQKVYALAQCTPDISAANCNTCLRDAISNLPSCCDKSQGARVVFPSCGVRYELYPFYNDTQALSTPPNSSGGDSDKNGRITAGVIGAIAVSAAVSILLLIVAYCLLIRRRASKKYDAIMEPKDISDISTAESLQCSFDTIQAATDNFSPDNKIGEGGFGDVYKGKLSNGQDVAVKRLSRSSGQGGQEFKNEVVLVAKLQHRNLVRLLGFCLEGEEKILVYEFVPNQSLDYFLFDFGMAKIFGVDQSQGNTSRIVGTYGYMSPEYAIQGRFSTKSDVFSFGVLVLEIISGKKNSSFYQENINEDLISHAWKHRRNGTPLEIMDSNIDTKSYSRQEVIQSIHIGLLCVQEDVEQRPTIASVVLMLNSYSVTLPIPQEPPTYFHSRRAEMMNQLGLDSDQSNSKSVPLSINEVSITEMYPR</sequence>
<feature type="domain" description="Protein kinase" evidence="15">
    <location>
        <begin position="269"/>
        <end position="540"/>
    </location>
</feature>
<dbReference type="InterPro" id="IPR002902">
    <property type="entry name" value="GNK2"/>
</dbReference>
<evidence type="ECO:0000256" key="4">
    <source>
        <dbReference type="ARBA" id="ARBA00022692"/>
    </source>
</evidence>
<evidence type="ECO:0000256" key="3">
    <source>
        <dbReference type="ARBA" id="ARBA00022679"/>
    </source>
</evidence>
<keyword evidence="7 13" id="KW-0547">Nucleotide-binding</keyword>
<keyword evidence="9 13" id="KW-0067">ATP-binding</keyword>
<evidence type="ECO:0000313" key="18">
    <source>
        <dbReference type="Proteomes" id="UP000823775"/>
    </source>
</evidence>
<protein>
    <submittedName>
        <fullName evidence="17">Uncharacterized protein</fullName>
    </submittedName>
</protein>
<evidence type="ECO:0000256" key="7">
    <source>
        <dbReference type="ARBA" id="ARBA00022741"/>
    </source>
</evidence>
<keyword evidence="10 14" id="KW-1133">Transmembrane helix</keyword>
<dbReference type="InterPro" id="IPR000719">
    <property type="entry name" value="Prot_kinase_dom"/>
</dbReference>
<dbReference type="InterPro" id="IPR011009">
    <property type="entry name" value="Kinase-like_dom_sf"/>
</dbReference>
<keyword evidence="18" id="KW-1185">Reference proteome</keyword>
<dbReference type="Pfam" id="PF07714">
    <property type="entry name" value="PK_Tyr_Ser-Thr"/>
    <property type="match status" value="2"/>
</dbReference>
<dbReference type="PROSITE" id="PS00107">
    <property type="entry name" value="PROTEIN_KINASE_ATP"/>
    <property type="match status" value="1"/>
</dbReference>